<reference evidence="5 6" key="2">
    <citation type="submission" date="2020-07" db="EMBL/GenBank/DDBJ databases">
        <title>Genome assembly of wild tea tree DASZ reveals pedigree and selection history of tea varieties.</title>
        <authorList>
            <person name="Zhang W."/>
        </authorList>
    </citation>
    <scope>NUCLEOTIDE SEQUENCE [LARGE SCALE GENOMIC DNA]</scope>
    <source>
        <strain evidence="6">cv. G240</strain>
        <tissue evidence="5">Leaf</tissue>
    </source>
</reference>
<evidence type="ECO:0000259" key="4">
    <source>
        <dbReference type="Pfam" id="PF10181"/>
    </source>
</evidence>
<dbReference type="Pfam" id="PF10181">
    <property type="entry name" value="PIG-H"/>
    <property type="match status" value="1"/>
</dbReference>
<keyword evidence="3" id="KW-0812">Transmembrane</keyword>
<dbReference type="AlphaFoldDB" id="A0A7J7FYE7"/>
<comment type="similarity">
    <text evidence="2">Belongs to the PIGH family.</text>
</comment>
<dbReference type="UniPathway" id="UPA00196"/>
<keyword evidence="3" id="KW-0472">Membrane</keyword>
<feature type="domain" description="Phosphatidylinositol N-acetylglucosaminyltransferase subunit H conserved" evidence="4">
    <location>
        <begin position="91"/>
        <end position="176"/>
    </location>
</feature>
<dbReference type="PANTHER" id="PTHR15231">
    <property type="entry name" value="PHOSPHATIDYLINOSITOL N-ACETYLGLUCOSAMINYLTRANSFERASE SUBUNIT H"/>
    <property type="match status" value="1"/>
</dbReference>
<dbReference type="GO" id="GO:0006506">
    <property type="term" value="P:GPI anchor biosynthetic process"/>
    <property type="evidence" value="ECO:0007669"/>
    <property type="project" value="UniProtKB-UniPathway"/>
</dbReference>
<keyword evidence="3" id="KW-1133">Transmembrane helix</keyword>
<evidence type="ECO:0000256" key="1">
    <source>
        <dbReference type="ARBA" id="ARBA00004687"/>
    </source>
</evidence>
<dbReference type="Proteomes" id="UP000593564">
    <property type="component" value="Unassembled WGS sequence"/>
</dbReference>
<dbReference type="GO" id="GO:0000506">
    <property type="term" value="C:glycosylphosphatidylinositol-N-acetylglucosaminyltransferase (GPI-GnT) complex"/>
    <property type="evidence" value="ECO:0007669"/>
    <property type="project" value="InterPro"/>
</dbReference>
<dbReference type="PANTHER" id="PTHR15231:SF1">
    <property type="entry name" value="PHOSPHATIDYLINOSITOL N-ACETYLGLUCOSAMINYLTRANSFERASE SUBUNIT H"/>
    <property type="match status" value="1"/>
</dbReference>
<feature type="transmembrane region" description="Helical" evidence="3">
    <location>
        <begin position="65"/>
        <end position="83"/>
    </location>
</feature>
<organism evidence="5 6">
    <name type="scientific">Camellia sinensis</name>
    <name type="common">Tea plant</name>
    <name type="synonym">Thea sinensis</name>
    <dbReference type="NCBI Taxonomy" id="4442"/>
    <lineage>
        <taxon>Eukaryota</taxon>
        <taxon>Viridiplantae</taxon>
        <taxon>Streptophyta</taxon>
        <taxon>Embryophyta</taxon>
        <taxon>Tracheophyta</taxon>
        <taxon>Spermatophyta</taxon>
        <taxon>Magnoliopsida</taxon>
        <taxon>eudicotyledons</taxon>
        <taxon>Gunneridae</taxon>
        <taxon>Pentapetalae</taxon>
        <taxon>asterids</taxon>
        <taxon>Ericales</taxon>
        <taxon>Theaceae</taxon>
        <taxon>Camellia</taxon>
    </lineage>
</organism>
<dbReference type="InterPro" id="IPR019328">
    <property type="entry name" value="PIGH-H_dom"/>
</dbReference>
<comment type="caution">
    <text evidence="5">The sequence shown here is derived from an EMBL/GenBank/DDBJ whole genome shotgun (WGS) entry which is preliminary data.</text>
</comment>
<accession>A0A7J7FYE7</accession>
<name>A0A7J7FYE7_CAMSI</name>
<dbReference type="EMBL" id="JACBKZ010000014">
    <property type="protein sequence ID" value="KAF5932016.1"/>
    <property type="molecule type" value="Genomic_DNA"/>
</dbReference>
<evidence type="ECO:0000256" key="2">
    <source>
        <dbReference type="ARBA" id="ARBA00009610"/>
    </source>
</evidence>
<evidence type="ECO:0000256" key="3">
    <source>
        <dbReference type="SAM" id="Phobius"/>
    </source>
</evidence>
<sequence>MAAESCVANAKYTYIHDNHKGSLETLDSHHVVVRKSSAKAFIVYLSALLLTTTAFSLFLLQDGSIHVLLWSLFLSAFLVKQFIWKPVEKESIIIMPAFGVQLETHYSRCQTGKRKSWFNGTLCLLECLCCGRIIHRFIPIEKILKPVLNECVTPVTCYWNLSLIVREEEELVLVFKELHPPVKMLIPIWKALCAATDNPVTQVPSR</sequence>
<feature type="transmembrane region" description="Helical" evidence="3">
    <location>
        <begin position="41"/>
        <end position="59"/>
    </location>
</feature>
<protein>
    <recommendedName>
        <fullName evidence="4">Phosphatidylinositol N-acetylglucosaminyltransferase subunit H conserved domain-containing protein</fullName>
    </recommendedName>
</protein>
<evidence type="ECO:0000313" key="6">
    <source>
        <dbReference type="Proteomes" id="UP000593564"/>
    </source>
</evidence>
<gene>
    <name evidence="5" type="ORF">HYC85_028187</name>
</gene>
<keyword evidence="6" id="KW-1185">Reference proteome</keyword>
<dbReference type="InterPro" id="IPR044215">
    <property type="entry name" value="PIG-H"/>
</dbReference>
<comment type="pathway">
    <text evidence="1">Glycolipid biosynthesis; glycosylphosphatidylinositol-anchor biosynthesis.</text>
</comment>
<proteinExistence type="inferred from homology"/>
<reference evidence="6" key="1">
    <citation type="journal article" date="2020" name="Nat. Commun.">
        <title>Genome assembly of wild tea tree DASZ reveals pedigree and selection history of tea varieties.</title>
        <authorList>
            <person name="Zhang W."/>
            <person name="Zhang Y."/>
            <person name="Qiu H."/>
            <person name="Guo Y."/>
            <person name="Wan H."/>
            <person name="Zhang X."/>
            <person name="Scossa F."/>
            <person name="Alseekh S."/>
            <person name="Zhang Q."/>
            <person name="Wang P."/>
            <person name="Xu L."/>
            <person name="Schmidt M.H."/>
            <person name="Jia X."/>
            <person name="Li D."/>
            <person name="Zhu A."/>
            <person name="Guo F."/>
            <person name="Chen W."/>
            <person name="Ni D."/>
            <person name="Usadel B."/>
            <person name="Fernie A.R."/>
            <person name="Wen W."/>
        </authorList>
    </citation>
    <scope>NUCLEOTIDE SEQUENCE [LARGE SCALE GENOMIC DNA]</scope>
    <source>
        <strain evidence="6">cv. G240</strain>
    </source>
</reference>
<evidence type="ECO:0000313" key="5">
    <source>
        <dbReference type="EMBL" id="KAF5932016.1"/>
    </source>
</evidence>